<keyword evidence="1 2" id="KW-0732">Signal</keyword>
<dbReference type="Gene3D" id="2.70.220.10">
    <property type="entry name" value="Ganglioside GM2 activator"/>
    <property type="match status" value="1"/>
</dbReference>
<feature type="signal peptide" evidence="2">
    <location>
        <begin position="1"/>
        <end position="30"/>
    </location>
</feature>
<dbReference type="PANTHER" id="PTHR21112:SF10">
    <property type="entry name" value="CHEMOSENSORY PROTEIN A 87A"/>
    <property type="match status" value="1"/>
</dbReference>
<dbReference type="RefSeq" id="XP_001358391.3">
    <property type="nucleotide sequence ID" value="XM_001358354.4"/>
</dbReference>
<evidence type="ECO:0000256" key="2">
    <source>
        <dbReference type="SAM" id="SignalP"/>
    </source>
</evidence>
<organism evidence="3 4">
    <name type="scientific">Drosophila pseudoobscura pseudoobscura</name>
    <name type="common">Fruit fly</name>
    <dbReference type="NCBI Taxonomy" id="46245"/>
    <lineage>
        <taxon>Eukaryota</taxon>
        <taxon>Metazoa</taxon>
        <taxon>Ecdysozoa</taxon>
        <taxon>Arthropoda</taxon>
        <taxon>Hexapoda</taxon>
        <taxon>Insecta</taxon>
        <taxon>Pterygota</taxon>
        <taxon>Neoptera</taxon>
        <taxon>Endopterygota</taxon>
        <taxon>Diptera</taxon>
        <taxon>Brachycera</taxon>
        <taxon>Muscomorpha</taxon>
        <taxon>Ephydroidea</taxon>
        <taxon>Drosophilidae</taxon>
        <taxon>Drosophila</taxon>
        <taxon>Sophophora</taxon>
    </lineage>
</organism>
<gene>
    <name evidence="4" type="primary">CheA87a</name>
</gene>
<dbReference type="SMART" id="SM00697">
    <property type="entry name" value="DM8"/>
    <property type="match status" value="1"/>
</dbReference>
<dbReference type="InterPro" id="IPR036846">
    <property type="entry name" value="GM2-AP_sf"/>
</dbReference>
<dbReference type="Proteomes" id="UP000001819">
    <property type="component" value="Chromosome 2"/>
</dbReference>
<keyword evidence="3" id="KW-1185">Reference proteome</keyword>
<proteinExistence type="predicted"/>
<dbReference type="Pfam" id="PF06477">
    <property type="entry name" value="DUF1091"/>
    <property type="match status" value="1"/>
</dbReference>
<name>A0A6I8UNK0_DROPS</name>
<sequence length="185" mass="21593">MTYSAGSVSVQQMLLLGLVLLAATPIRVQAKHTLKLHSLEKLHEDTDDLESVLRIAEDEENLVKVSGELKQHVTIDNEWQIHFLISRAKERDEEYEEFLNMPRLGVCDVMKTYYKEFLYEKLKEHSNAPHPDSCPLPPEHYHLKDYPLDVHQLKKILVPGYYRIESKLLKEDHIKLSYMAVIEVE</sequence>
<feature type="chain" id="PRO_5026160103" evidence="2">
    <location>
        <begin position="31"/>
        <end position="185"/>
    </location>
</feature>
<dbReference type="FunCoup" id="A0A6I8UNK0">
    <property type="interactions" value="46"/>
</dbReference>
<accession>A0A6I8UNK0</accession>
<protein>
    <submittedName>
        <fullName evidence="4">Uncharacterized protein CheA87a</fullName>
    </submittedName>
</protein>
<evidence type="ECO:0000313" key="3">
    <source>
        <dbReference type="Proteomes" id="UP000001819"/>
    </source>
</evidence>
<reference evidence="4" key="2">
    <citation type="submission" date="2025-08" db="UniProtKB">
        <authorList>
            <consortium name="RefSeq"/>
        </authorList>
    </citation>
    <scope>IDENTIFICATION</scope>
    <source>
        <strain evidence="4">MV-25-SWS-2005</strain>
        <tissue evidence="4">Whole body</tissue>
    </source>
</reference>
<evidence type="ECO:0000313" key="4">
    <source>
        <dbReference type="RefSeq" id="XP_001358391.3"/>
    </source>
</evidence>
<evidence type="ECO:0000256" key="1">
    <source>
        <dbReference type="ARBA" id="ARBA00022729"/>
    </source>
</evidence>
<reference evidence="3" key="1">
    <citation type="submission" date="2024-06" db="UniProtKB">
        <authorList>
            <consortium name="RefSeq"/>
        </authorList>
    </citation>
    <scope>NUCLEOTIDE SEQUENCE [LARGE SCALE GENOMIC DNA]</scope>
    <source>
        <strain evidence="3">MV2-25</strain>
    </source>
</reference>
<dbReference type="KEGG" id="dpo:4801271"/>
<dbReference type="AlphaFoldDB" id="A0A6I8UNK0"/>
<dbReference type="InterPro" id="IPR010512">
    <property type="entry name" value="DUF1091"/>
</dbReference>
<dbReference type="PANTHER" id="PTHR21112">
    <property type="entry name" value="CHEMOSENSORY PROTEIN A 29A-RELATED"/>
    <property type="match status" value="1"/>
</dbReference>
<dbReference type="InParanoid" id="A0A6I8UNK0"/>